<sequence>MIPPRPAPLLATLVAVALACFPAAFHLPPWAYVTLSALLAYRMTALVRGWAAPPAALLLLITGGLGWSLYREYHALIGRDGGTAALLMLIVIKALEAQPRARDGRVLLLLGAFMTTTHFFYSQDVLPAAHALLSALGLLCAATLWARPVSAAGPRPWRVAARLIAQATPLTLALFVLYPRPDGPLWQMPLPQQQANTGLSDSVTPGSVSALAENTDVAFRAAFSAPVANPGNLYWRAFVLDNFDGRSWSRLEPDLTPPDLIPAGPRLRYTLTLEGQGGVAVPALDLPLTPGGPLTLDSRAQLTAPAPVTTRTRYDLSATAQGSLGARSDPRRAVTTALPDRPGSTNPRTRALAASWAGLRPEARVQAALTHLRRGGYVYTLRPPRLPDRDAMDALLFRTRQGFCEHYASAFVYLMRASGVPARLVTGYLGGQGVGPYVVVRQAEAHAWAEVWLDGRGWVRVDPTAAVAPSRVTEGVDEALADGDGSGPRRTRGVLLTLRLQLDALEFAWSEYVINFDALKQQSLLAQIGLHPADTVRYTLALLGTALLALLPVLLRRRAARPDAAVRAYDRWCAQYARLGCARAIGETPEAYARRLTQARPHEAAHITAVTETYVTLRYAPDTTSAHRLAFLHLSRRRPARPR</sequence>
<dbReference type="InterPro" id="IPR038765">
    <property type="entry name" value="Papain-like_cys_pep_sf"/>
</dbReference>
<dbReference type="EMBL" id="JAVDQK010000004">
    <property type="protein sequence ID" value="MDR6218229.1"/>
    <property type="molecule type" value="Genomic_DNA"/>
</dbReference>
<dbReference type="Proteomes" id="UP001185331">
    <property type="component" value="Unassembled WGS sequence"/>
</dbReference>
<dbReference type="Pfam" id="PF01841">
    <property type="entry name" value="Transglut_core"/>
    <property type="match status" value="1"/>
</dbReference>
<dbReference type="Gene3D" id="3.10.620.30">
    <property type="match status" value="1"/>
</dbReference>
<evidence type="ECO:0000256" key="1">
    <source>
        <dbReference type="SAM" id="Phobius"/>
    </source>
</evidence>
<dbReference type="InterPro" id="IPR052901">
    <property type="entry name" value="Bact_TGase-like"/>
</dbReference>
<keyword evidence="1" id="KW-1133">Transmembrane helix</keyword>
<dbReference type="InterPro" id="IPR021878">
    <property type="entry name" value="TgpA_N"/>
</dbReference>
<evidence type="ECO:0000313" key="3">
    <source>
        <dbReference type="EMBL" id="MDR6218229.1"/>
    </source>
</evidence>
<dbReference type="GO" id="GO:0006508">
    <property type="term" value="P:proteolysis"/>
    <property type="evidence" value="ECO:0007669"/>
    <property type="project" value="UniProtKB-KW"/>
</dbReference>
<feature type="domain" description="Transglutaminase-like" evidence="2">
    <location>
        <begin position="396"/>
        <end position="465"/>
    </location>
</feature>
<comment type="caution">
    <text evidence="3">The sequence shown here is derived from an EMBL/GenBank/DDBJ whole genome shotgun (WGS) entry which is preliminary data.</text>
</comment>
<dbReference type="Pfam" id="PF13559">
    <property type="entry name" value="DUF4129"/>
    <property type="match status" value="1"/>
</dbReference>
<dbReference type="InterPro" id="IPR025403">
    <property type="entry name" value="TgpA-like_C"/>
</dbReference>
<dbReference type="SUPFAM" id="SSF54001">
    <property type="entry name" value="Cysteine proteinases"/>
    <property type="match status" value="1"/>
</dbReference>
<dbReference type="AlphaFoldDB" id="A0AAE3XCP2"/>
<keyword evidence="3" id="KW-0378">Hydrolase</keyword>
<protein>
    <submittedName>
        <fullName evidence="3">Transglutaminase-like putative cysteine protease</fullName>
    </submittedName>
</protein>
<dbReference type="RefSeq" id="WP_309854486.1">
    <property type="nucleotide sequence ID" value="NZ_JAVDQJ010000005.1"/>
</dbReference>
<dbReference type="PANTHER" id="PTHR42736">
    <property type="entry name" value="PROTEIN-GLUTAMINE GAMMA-GLUTAMYLTRANSFERASE"/>
    <property type="match status" value="1"/>
</dbReference>
<dbReference type="Pfam" id="PF11992">
    <property type="entry name" value="TgpA_N"/>
    <property type="match status" value="1"/>
</dbReference>
<accession>A0AAE3XCP2</accession>
<dbReference type="PANTHER" id="PTHR42736:SF1">
    <property type="entry name" value="PROTEIN-GLUTAMINE GAMMA-GLUTAMYLTRANSFERASE"/>
    <property type="match status" value="1"/>
</dbReference>
<proteinExistence type="predicted"/>
<feature type="transmembrane region" description="Helical" evidence="1">
    <location>
        <begin position="106"/>
        <end position="122"/>
    </location>
</feature>
<keyword evidence="3" id="KW-0645">Protease</keyword>
<organism evidence="3 4">
    <name type="scientific">Deinococcus soli</name>
    <name type="common">ex Cha et al. 2016</name>
    <dbReference type="NCBI Taxonomy" id="1309411"/>
    <lineage>
        <taxon>Bacteria</taxon>
        <taxon>Thermotogati</taxon>
        <taxon>Deinococcota</taxon>
        <taxon>Deinococci</taxon>
        <taxon>Deinococcales</taxon>
        <taxon>Deinococcaceae</taxon>
        <taxon>Deinococcus</taxon>
    </lineage>
</organism>
<dbReference type="PROSITE" id="PS51257">
    <property type="entry name" value="PROKAR_LIPOPROTEIN"/>
    <property type="match status" value="1"/>
</dbReference>
<feature type="transmembrane region" description="Helical" evidence="1">
    <location>
        <begin position="54"/>
        <end position="70"/>
    </location>
</feature>
<keyword evidence="1" id="KW-0812">Transmembrane</keyword>
<reference evidence="3" key="1">
    <citation type="submission" date="2023-07" db="EMBL/GenBank/DDBJ databases">
        <title>Sorghum-associated microbial communities from plants grown in Nebraska, USA.</title>
        <authorList>
            <person name="Schachtman D."/>
        </authorList>
    </citation>
    <scope>NUCLEOTIDE SEQUENCE</scope>
    <source>
        <strain evidence="3">BE330</strain>
    </source>
</reference>
<dbReference type="SMART" id="SM00460">
    <property type="entry name" value="TGc"/>
    <property type="match status" value="1"/>
</dbReference>
<gene>
    <name evidence="3" type="ORF">J2Y00_001792</name>
</gene>
<dbReference type="GO" id="GO:0008233">
    <property type="term" value="F:peptidase activity"/>
    <property type="evidence" value="ECO:0007669"/>
    <property type="project" value="UniProtKB-KW"/>
</dbReference>
<evidence type="ECO:0000259" key="2">
    <source>
        <dbReference type="SMART" id="SM00460"/>
    </source>
</evidence>
<feature type="transmembrane region" description="Helical" evidence="1">
    <location>
        <begin position="128"/>
        <end position="147"/>
    </location>
</feature>
<evidence type="ECO:0000313" key="4">
    <source>
        <dbReference type="Proteomes" id="UP001185331"/>
    </source>
</evidence>
<keyword evidence="1" id="KW-0472">Membrane</keyword>
<name>A0AAE3XCP2_9DEIO</name>
<feature type="transmembrane region" description="Helical" evidence="1">
    <location>
        <begin position="159"/>
        <end position="178"/>
    </location>
</feature>
<dbReference type="InterPro" id="IPR002931">
    <property type="entry name" value="Transglutaminase-like"/>
</dbReference>